<dbReference type="InterPro" id="IPR010472">
    <property type="entry name" value="FH3_dom"/>
</dbReference>
<dbReference type="SUPFAM" id="SSF101447">
    <property type="entry name" value="Formin homology 2 domain (FH2 domain)"/>
    <property type="match status" value="1"/>
</dbReference>
<dbReference type="AlphaFoldDB" id="A0A8T1M5D1"/>
<dbReference type="PROSITE" id="PS51232">
    <property type="entry name" value="GBD_FH3"/>
    <property type="match status" value="1"/>
</dbReference>
<comment type="caution">
    <text evidence="5">The sequence shown here is derived from an EMBL/GenBank/DDBJ whole genome shotgun (WGS) entry which is preliminary data.</text>
</comment>
<dbReference type="InterPro" id="IPR014768">
    <property type="entry name" value="GBD/FH3_dom"/>
</dbReference>
<evidence type="ECO:0000313" key="6">
    <source>
        <dbReference type="Proteomes" id="UP000286415"/>
    </source>
</evidence>
<dbReference type="SMART" id="SM01139">
    <property type="entry name" value="Drf_FH3"/>
    <property type="match status" value="1"/>
</dbReference>
<organism evidence="5 6">
    <name type="scientific">Clonorchis sinensis</name>
    <name type="common">Chinese liver fluke</name>
    <dbReference type="NCBI Taxonomy" id="79923"/>
    <lineage>
        <taxon>Eukaryota</taxon>
        <taxon>Metazoa</taxon>
        <taxon>Spiralia</taxon>
        <taxon>Lophotrochozoa</taxon>
        <taxon>Platyhelminthes</taxon>
        <taxon>Trematoda</taxon>
        <taxon>Digenea</taxon>
        <taxon>Opisthorchiida</taxon>
        <taxon>Opisthorchiata</taxon>
        <taxon>Opisthorchiidae</taxon>
        <taxon>Clonorchis</taxon>
    </lineage>
</organism>
<proteinExistence type="inferred from homology"/>
<dbReference type="EMBL" id="NIRI02000056">
    <property type="protein sequence ID" value="KAG5444614.1"/>
    <property type="molecule type" value="Genomic_DNA"/>
</dbReference>
<dbReference type="GO" id="GO:0016477">
    <property type="term" value="P:cell migration"/>
    <property type="evidence" value="ECO:0007669"/>
    <property type="project" value="TreeGrafter"/>
</dbReference>
<dbReference type="GO" id="GO:0031267">
    <property type="term" value="F:small GTPase binding"/>
    <property type="evidence" value="ECO:0007669"/>
    <property type="project" value="InterPro"/>
</dbReference>
<dbReference type="InterPro" id="IPR016024">
    <property type="entry name" value="ARM-type_fold"/>
</dbReference>
<dbReference type="GO" id="GO:0005829">
    <property type="term" value="C:cytosol"/>
    <property type="evidence" value="ECO:0007669"/>
    <property type="project" value="TreeGrafter"/>
</dbReference>
<feature type="domain" description="GBD/FH3" evidence="3">
    <location>
        <begin position="1"/>
        <end position="479"/>
    </location>
</feature>
<dbReference type="Proteomes" id="UP000286415">
    <property type="component" value="Unassembled WGS sequence"/>
</dbReference>
<name>A0A8T1M5D1_CLOSI</name>
<dbReference type="Gene3D" id="1.25.10.10">
    <property type="entry name" value="Leucine-rich Repeat Variant"/>
    <property type="match status" value="1"/>
</dbReference>
<feature type="compositionally biased region" description="Polar residues" evidence="2">
    <location>
        <begin position="474"/>
        <end position="485"/>
    </location>
</feature>
<feature type="compositionally biased region" description="Pro residues" evidence="2">
    <location>
        <begin position="498"/>
        <end position="532"/>
    </location>
</feature>
<dbReference type="PANTHER" id="PTHR45857:SF4">
    <property type="entry name" value="FORMIN-LIKE PROTEIN"/>
    <property type="match status" value="1"/>
</dbReference>
<dbReference type="SMART" id="SM00498">
    <property type="entry name" value="FH2"/>
    <property type="match status" value="1"/>
</dbReference>
<dbReference type="GO" id="GO:0008360">
    <property type="term" value="P:regulation of cell shape"/>
    <property type="evidence" value="ECO:0007669"/>
    <property type="project" value="TreeGrafter"/>
</dbReference>
<accession>A0A8T1M5D1</accession>
<feature type="domain" description="FH2" evidence="4">
    <location>
        <begin position="545"/>
        <end position="943"/>
    </location>
</feature>
<dbReference type="OrthoDB" id="1668162at2759"/>
<dbReference type="InterPro" id="IPR015425">
    <property type="entry name" value="FH2_Formin"/>
</dbReference>
<keyword evidence="6" id="KW-1185">Reference proteome</keyword>
<dbReference type="GO" id="GO:0051015">
    <property type="term" value="F:actin filament binding"/>
    <property type="evidence" value="ECO:0007669"/>
    <property type="project" value="TreeGrafter"/>
</dbReference>
<protein>
    <submittedName>
        <fullName evidence="5">Formin-like protein 3</fullName>
    </submittedName>
</protein>
<dbReference type="Gene3D" id="1.20.58.2220">
    <property type="entry name" value="Formin, FH2 domain"/>
    <property type="match status" value="1"/>
</dbReference>
<reference evidence="5 6" key="2">
    <citation type="journal article" date="2021" name="Genomics">
        <title>High-quality reference genome for Clonorchis sinensis.</title>
        <authorList>
            <person name="Young N.D."/>
            <person name="Stroehlein A.J."/>
            <person name="Kinkar L."/>
            <person name="Wang T."/>
            <person name="Sohn W.M."/>
            <person name="Chang B.C.H."/>
            <person name="Kaur P."/>
            <person name="Weisz D."/>
            <person name="Dudchenko O."/>
            <person name="Aiden E.L."/>
            <person name="Korhonen P.K."/>
            <person name="Gasser R.B."/>
        </authorList>
    </citation>
    <scope>NUCLEOTIDE SEQUENCE [LARGE SCALE GENOMIC DNA]</scope>
    <source>
        <strain evidence="5">Cs-k2</strain>
    </source>
</reference>
<comment type="similarity">
    <text evidence="1">Belongs to the formin homology family.</text>
</comment>
<dbReference type="Pfam" id="PF06367">
    <property type="entry name" value="Drf_FH3"/>
    <property type="match status" value="1"/>
</dbReference>
<dbReference type="SMART" id="SM01140">
    <property type="entry name" value="Drf_GBD"/>
    <property type="match status" value="1"/>
</dbReference>
<dbReference type="Pfam" id="PF02181">
    <property type="entry name" value="FH2"/>
    <property type="match status" value="1"/>
</dbReference>
<dbReference type="InterPro" id="IPR011989">
    <property type="entry name" value="ARM-like"/>
</dbReference>
<gene>
    <name evidence="5" type="ORF">CSKR_100717</name>
</gene>
<evidence type="ECO:0000313" key="5">
    <source>
        <dbReference type="EMBL" id="KAG5444614.1"/>
    </source>
</evidence>
<dbReference type="PANTHER" id="PTHR45857">
    <property type="entry name" value="FORMIN-LIKE PROTEIN"/>
    <property type="match status" value="1"/>
</dbReference>
<feature type="region of interest" description="Disordered" evidence="2">
    <location>
        <begin position="471"/>
        <end position="539"/>
    </location>
</feature>
<dbReference type="PROSITE" id="PS51444">
    <property type="entry name" value="FH2"/>
    <property type="match status" value="1"/>
</dbReference>
<dbReference type="InterPro" id="IPR010473">
    <property type="entry name" value="GTPase-bd"/>
</dbReference>
<sequence length="1024" mass="116024">MENEENEIFQKNWASFIQSLDVGPEKAKGIEQLPADQKRHLLESYVTKNPKCSAFHYVSLIKGLRVGRSTLSKNSRRSEGQHAKEVLMATEISLRTNNVGWVYEFLDQNGLDVLVTYVSKVIHMLIRSNTGSDSSDMEPPIIPLESFDSTETISRSLPSNRPKANSLRSLWCIRRPADGDEFGRRRSLNRPNRFTLQLSDSIRDSLHQAVKCFRALLNNQRGCSMVFDHPRAINVITLCLLHPSSQTKSLVLELLAAVCLIIGGHERVIKAFDNFKREVGEFQRFESLVHYFFTHETSSPADEYNVDFMVSCIQFFNIVVHSTDDIMLRVYLQEEFRHLGLVLFLQRLHNRASDRLVRQIEAYNDNEVDVAMLLEDSQARELYQQELEQRETEMFALQTRLGSIQTEHEAKTAELQATLDALQSRCAELEGQHEAQIGQLNTLQSRLKDQDRSATDREKVLEARIQELEETISRTKSSNATTDRPTSAKLVNGDAPEITPPPPPPPPPPLLSSGIPPPPPPVMGGLPPPPPGLGQVPSGVEAVPIRPPIQTRFKLPLVNWTVLRSQQLRGTVFVGMNDEEVLNHIDTKRLEDLFKLSTQTVGTDSIDGLENGQNKPAKRLEKKSLVDTNRHRCIGVLLRFLESEKYTRERLWSDITRLELSQDVADRIYHQLPTQDEVKTYLKYEFTDQLNVDDLTDEDRLLLHLCKIERLGTRLEIILFMNSFEDTVATLTPKIAAVSSVSLALKQSERFRAILELVLAFGNYINSSRRGIAYGFRLQSLDVLIDTKSVDKSWTLLHYMVDTIQTRFPALITFYESFGDIATAAKVPMEALTSDVNALVSGLAQADRETIVAGPMNTPDRLTQFIEKNKPRVEAIHQRAERAKTLFAQTVEWFGEAQNKPSPEQFFGLILRFVENFKKAVAENEKRHRMDALQMLQAVTAGHNGPTLQAAHALAVPPKKSKEYNIPDLQRQLASEARNVKRRLKNRTRQITGDGMMDEILAGLISEPLQVEVHPRRAKASDEF</sequence>
<evidence type="ECO:0000256" key="1">
    <source>
        <dbReference type="ARBA" id="ARBA00023449"/>
    </source>
</evidence>
<dbReference type="InterPro" id="IPR042201">
    <property type="entry name" value="FH2_Formin_sf"/>
</dbReference>
<evidence type="ECO:0000256" key="2">
    <source>
        <dbReference type="SAM" id="MobiDB-lite"/>
    </source>
</evidence>
<dbReference type="InterPro" id="IPR043592">
    <property type="entry name" value="FMNL_animal"/>
</dbReference>
<dbReference type="Pfam" id="PF06371">
    <property type="entry name" value="Drf_GBD"/>
    <property type="match status" value="1"/>
</dbReference>
<dbReference type="GO" id="GO:0030866">
    <property type="term" value="P:cortical actin cytoskeleton organization"/>
    <property type="evidence" value="ECO:0007669"/>
    <property type="project" value="TreeGrafter"/>
</dbReference>
<reference evidence="5 6" key="1">
    <citation type="journal article" date="2018" name="Biotechnol. Adv.">
        <title>Improved genomic resources and new bioinformatic workflow for the carcinogenic parasite Clonorchis sinensis: Biotechnological implications.</title>
        <authorList>
            <person name="Wang D."/>
            <person name="Korhonen P.K."/>
            <person name="Gasser R.B."/>
            <person name="Young N.D."/>
        </authorList>
    </citation>
    <scope>NUCLEOTIDE SEQUENCE [LARGE SCALE GENOMIC DNA]</scope>
    <source>
        <strain evidence="5">Cs-k2</strain>
    </source>
</reference>
<dbReference type="SUPFAM" id="SSF48371">
    <property type="entry name" value="ARM repeat"/>
    <property type="match status" value="1"/>
</dbReference>
<evidence type="ECO:0000259" key="3">
    <source>
        <dbReference type="PROSITE" id="PS51232"/>
    </source>
</evidence>
<evidence type="ECO:0000259" key="4">
    <source>
        <dbReference type="PROSITE" id="PS51444"/>
    </source>
</evidence>